<evidence type="ECO:0000313" key="2">
    <source>
        <dbReference type="EMBL" id="MBA4652531.1"/>
    </source>
</evidence>
<reference evidence="2" key="2">
    <citation type="submission" date="2020-07" db="EMBL/GenBank/DDBJ databases">
        <authorList>
            <person name="Vera ALvarez R."/>
            <person name="Arias-Moreno D.M."/>
            <person name="Jimenez-Jacinto V."/>
            <person name="Jimenez-Bremont J.F."/>
            <person name="Swaminathan K."/>
            <person name="Moose S.P."/>
            <person name="Guerrero-Gonzalez M.L."/>
            <person name="Marino-Ramirez L."/>
            <person name="Landsman D."/>
            <person name="Rodriguez-Kessler M."/>
            <person name="Delgado-Sanchez P."/>
        </authorList>
    </citation>
    <scope>NUCLEOTIDE SEQUENCE</scope>
    <source>
        <tissue evidence="2">Cladode</tissue>
    </source>
</reference>
<dbReference type="SUPFAM" id="SSF103642">
    <property type="entry name" value="Sec-C motif"/>
    <property type="match status" value="1"/>
</dbReference>
<feature type="region of interest" description="Disordered" evidence="1">
    <location>
        <begin position="132"/>
        <end position="164"/>
    </location>
</feature>
<organism evidence="2">
    <name type="scientific">Opuntia streptacantha</name>
    <name type="common">Prickly pear cactus</name>
    <name type="synonym">Opuntia cardona</name>
    <dbReference type="NCBI Taxonomy" id="393608"/>
    <lineage>
        <taxon>Eukaryota</taxon>
        <taxon>Viridiplantae</taxon>
        <taxon>Streptophyta</taxon>
        <taxon>Embryophyta</taxon>
        <taxon>Tracheophyta</taxon>
        <taxon>Spermatophyta</taxon>
        <taxon>Magnoliopsida</taxon>
        <taxon>eudicotyledons</taxon>
        <taxon>Gunneridae</taxon>
        <taxon>Pentapetalae</taxon>
        <taxon>Caryophyllales</taxon>
        <taxon>Cactineae</taxon>
        <taxon>Cactaceae</taxon>
        <taxon>Opuntioideae</taxon>
        <taxon>Opuntia</taxon>
    </lineage>
</organism>
<evidence type="ECO:0000256" key="1">
    <source>
        <dbReference type="SAM" id="MobiDB-lite"/>
    </source>
</evidence>
<proteinExistence type="predicted"/>
<dbReference type="Pfam" id="PF02810">
    <property type="entry name" value="SEC-C"/>
    <property type="match status" value="1"/>
</dbReference>
<name>A0A7C8ZX08_OPUST</name>
<feature type="compositionally biased region" description="Basic and acidic residues" evidence="1">
    <location>
        <begin position="49"/>
        <end position="67"/>
    </location>
</feature>
<feature type="region of interest" description="Disordered" evidence="1">
    <location>
        <begin position="43"/>
        <end position="89"/>
    </location>
</feature>
<dbReference type="InterPro" id="IPR004027">
    <property type="entry name" value="SEC_C_motif"/>
</dbReference>
<dbReference type="EMBL" id="GISG01174919">
    <property type="protein sequence ID" value="MBA4652531.1"/>
    <property type="molecule type" value="Transcribed_RNA"/>
</dbReference>
<dbReference type="AlphaFoldDB" id="A0A7C8ZX08"/>
<dbReference type="Gene3D" id="3.10.450.50">
    <property type="match status" value="1"/>
</dbReference>
<sequence>MVMAGGGCEDAEKAEQVLLQVDGDVDAAIEFLIAEQAAGETVSESNVFPEKDSNGHGENITSDKHQNGDLGHGIDQSTNVKKVENDKTSCEADKLQKIPRNKVCPCGSKKKYKACCGAAACGKKLVINQGPEPELMRGKKGTKQGRKVTPVMKAPSRGSDEALPDMGALCI</sequence>
<accession>A0A7C8ZX08</accession>
<protein>
    <submittedName>
        <fullName evidence="2">Uncharacterized protein</fullName>
    </submittedName>
</protein>
<reference evidence="2" key="1">
    <citation type="journal article" date="2013" name="J. Plant Res.">
        <title>Effect of fungi and light on seed germination of three Opuntia species from semiarid lands of central Mexico.</title>
        <authorList>
            <person name="Delgado-Sanchez P."/>
            <person name="Jimenez-Bremont J.F."/>
            <person name="Guerrero-Gonzalez Mde L."/>
            <person name="Flores J."/>
        </authorList>
    </citation>
    <scope>NUCLEOTIDE SEQUENCE</scope>
    <source>
        <tissue evidence="2">Cladode</tissue>
    </source>
</reference>